<evidence type="ECO:0000256" key="4">
    <source>
        <dbReference type="ARBA" id="ARBA00022692"/>
    </source>
</evidence>
<dbReference type="Pfam" id="PF00528">
    <property type="entry name" value="BPD_transp_1"/>
    <property type="match status" value="1"/>
</dbReference>
<evidence type="ECO:0000259" key="8">
    <source>
        <dbReference type="PROSITE" id="PS50928"/>
    </source>
</evidence>
<feature type="transmembrane region" description="Helical" evidence="7">
    <location>
        <begin position="12"/>
        <end position="38"/>
    </location>
</feature>
<dbReference type="SUPFAM" id="SSF161098">
    <property type="entry name" value="MetI-like"/>
    <property type="match status" value="1"/>
</dbReference>
<dbReference type="InterPro" id="IPR000515">
    <property type="entry name" value="MetI-like"/>
</dbReference>
<keyword evidence="2 7" id="KW-0813">Transport</keyword>
<dbReference type="EMBL" id="SNXS01000002">
    <property type="protein sequence ID" value="TDP72713.1"/>
    <property type="molecule type" value="Genomic_DNA"/>
</dbReference>
<evidence type="ECO:0000256" key="6">
    <source>
        <dbReference type="ARBA" id="ARBA00023136"/>
    </source>
</evidence>
<evidence type="ECO:0000256" key="1">
    <source>
        <dbReference type="ARBA" id="ARBA00004651"/>
    </source>
</evidence>
<evidence type="ECO:0000313" key="9">
    <source>
        <dbReference type="EMBL" id="TDP72713.1"/>
    </source>
</evidence>
<organism evidence="9 10">
    <name type="scientific">Roseateles toxinivorans</name>
    <dbReference type="NCBI Taxonomy" id="270368"/>
    <lineage>
        <taxon>Bacteria</taxon>
        <taxon>Pseudomonadati</taxon>
        <taxon>Pseudomonadota</taxon>
        <taxon>Betaproteobacteria</taxon>
        <taxon>Burkholderiales</taxon>
        <taxon>Sphaerotilaceae</taxon>
        <taxon>Roseateles</taxon>
    </lineage>
</organism>
<evidence type="ECO:0000256" key="3">
    <source>
        <dbReference type="ARBA" id="ARBA00022475"/>
    </source>
</evidence>
<sequence>MKMRQLKARDVAPYLFIAPFFVLFLVFGLFPLGFSIWLSLHQWDPAAGLAAMRWVGLENYGYALTDPWFHKSLYNTLWFAIVSGLPQHLLALPLAYFINRRLKRTRNAVVGAYFLPYITSSVAIALIFSTLLSKDYGVINAVLAELTRVPLLGTLMPAESIDWLGQAAYTKPAVAFVVFWRFLGWNVVLYLSALQVIDKDLFEAATLDGAGEWQQFRYITLPLLKPMMFFAVTLTLIGNLQLFEEPFILVDIEKGVSQSVMTTAIFMYRLAFSDGDFGTASAVSWLLFIVIAVLTWLNSRLFGRQVGGEHAAR</sequence>
<name>A0A4R6QPT9_9BURK</name>
<comment type="subcellular location">
    <subcellularLocation>
        <location evidence="1 7">Cell membrane</location>
        <topology evidence="1 7">Multi-pass membrane protein</topology>
    </subcellularLocation>
</comment>
<keyword evidence="3" id="KW-1003">Cell membrane</keyword>
<evidence type="ECO:0000256" key="2">
    <source>
        <dbReference type="ARBA" id="ARBA00022448"/>
    </source>
</evidence>
<comment type="similarity">
    <text evidence="7">Belongs to the binding-protein-dependent transport system permease family.</text>
</comment>
<accession>A0A4R6QPT9</accession>
<dbReference type="GO" id="GO:0055085">
    <property type="term" value="P:transmembrane transport"/>
    <property type="evidence" value="ECO:0007669"/>
    <property type="project" value="InterPro"/>
</dbReference>
<dbReference type="OrthoDB" id="8578268at2"/>
<feature type="transmembrane region" description="Helical" evidence="7">
    <location>
        <begin position="277"/>
        <end position="297"/>
    </location>
</feature>
<evidence type="ECO:0000256" key="7">
    <source>
        <dbReference type="RuleBase" id="RU363032"/>
    </source>
</evidence>
<evidence type="ECO:0000313" key="10">
    <source>
        <dbReference type="Proteomes" id="UP000295361"/>
    </source>
</evidence>
<dbReference type="AlphaFoldDB" id="A0A4R6QPT9"/>
<keyword evidence="5 7" id="KW-1133">Transmembrane helix</keyword>
<feature type="transmembrane region" description="Helical" evidence="7">
    <location>
        <begin position="218"/>
        <end position="237"/>
    </location>
</feature>
<dbReference type="CDD" id="cd06261">
    <property type="entry name" value="TM_PBP2"/>
    <property type="match status" value="1"/>
</dbReference>
<feature type="domain" description="ABC transmembrane type-1" evidence="8">
    <location>
        <begin position="73"/>
        <end position="298"/>
    </location>
</feature>
<reference evidence="9 10" key="1">
    <citation type="submission" date="2019-03" db="EMBL/GenBank/DDBJ databases">
        <title>Genomic Encyclopedia of Type Strains, Phase IV (KMG-IV): sequencing the most valuable type-strain genomes for metagenomic binning, comparative biology and taxonomic classification.</title>
        <authorList>
            <person name="Goeker M."/>
        </authorList>
    </citation>
    <scope>NUCLEOTIDE SEQUENCE [LARGE SCALE GENOMIC DNA]</scope>
    <source>
        <strain evidence="9 10">DSM 16998</strain>
    </source>
</reference>
<keyword evidence="4 7" id="KW-0812">Transmembrane</keyword>
<dbReference type="PANTHER" id="PTHR30193">
    <property type="entry name" value="ABC TRANSPORTER PERMEASE PROTEIN"/>
    <property type="match status" value="1"/>
</dbReference>
<dbReference type="InterPro" id="IPR051393">
    <property type="entry name" value="ABC_transporter_permease"/>
</dbReference>
<gene>
    <name evidence="9" type="ORF">DES47_102458</name>
</gene>
<keyword evidence="6 7" id="KW-0472">Membrane</keyword>
<dbReference type="InParanoid" id="A0A4R6QPT9"/>
<protein>
    <submittedName>
        <fullName evidence="9">Carbohydrate ABC transporter membrane protein 1 (CUT1 family)</fullName>
    </submittedName>
</protein>
<proteinExistence type="inferred from homology"/>
<dbReference type="InterPro" id="IPR035906">
    <property type="entry name" value="MetI-like_sf"/>
</dbReference>
<dbReference type="Gene3D" id="1.10.3720.10">
    <property type="entry name" value="MetI-like"/>
    <property type="match status" value="1"/>
</dbReference>
<feature type="transmembrane region" description="Helical" evidence="7">
    <location>
        <begin position="77"/>
        <end position="98"/>
    </location>
</feature>
<feature type="transmembrane region" description="Helical" evidence="7">
    <location>
        <begin position="110"/>
        <end position="132"/>
    </location>
</feature>
<dbReference type="GO" id="GO:0005886">
    <property type="term" value="C:plasma membrane"/>
    <property type="evidence" value="ECO:0007669"/>
    <property type="project" value="UniProtKB-SubCell"/>
</dbReference>
<comment type="caution">
    <text evidence="9">The sequence shown here is derived from an EMBL/GenBank/DDBJ whole genome shotgun (WGS) entry which is preliminary data.</text>
</comment>
<evidence type="ECO:0000256" key="5">
    <source>
        <dbReference type="ARBA" id="ARBA00022989"/>
    </source>
</evidence>
<keyword evidence="10" id="KW-1185">Reference proteome</keyword>
<dbReference type="PANTHER" id="PTHR30193:SF37">
    <property type="entry name" value="INNER MEMBRANE ABC TRANSPORTER PERMEASE PROTEIN YCJO"/>
    <property type="match status" value="1"/>
</dbReference>
<feature type="transmembrane region" description="Helical" evidence="7">
    <location>
        <begin position="173"/>
        <end position="197"/>
    </location>
</feature>
<dbReference type="PROSITE" id="PS50928">
    <property type="entry name" value="ABC_TM1"/>
    <property type="match status" value="1"/>
</dbReference>
<dbReference type="Proteomes" id="UP000295361">
    <property type="component" value="Unassembled WGS sequence"/>
</dbReference>